<feature type="domain" description="ABC3 transporter permease C-terminal" evidence="7">
    <location>
        <begin position="283"/>
        <end position="399"/>
    </location>
</feature>
<feature type="domain" description="MacB-like periplasmic core" evidence="8">
    <location>
        <begin position="420"/>
        <end position="633"/>
    </location>
</feature>
<dbReference type="InterPro" id="IPR050250">
    <property type="entry name" value="Macrolide_Exporter_MacB"/>
</dbReference>
<evidence type="ECO:0000256" key="5">
    <source>
        <dbReference type="ARBA" id="ARBA00023136"/>
    </source>
</evidence>
<dbReference type="InterPro" id="IPR025857">
    <property type="entry name" value="MacB_PCD"/>
</dbReference>
<keyword evidence="3 6" id="KW-0812">Transmembrane</keyword>
<comment type="subcellular location">
    <subcellularLocation>
        <location evidence="1">Cell membrane</location>
        <topology evidence="1">Multi-pass membrane protein</topology>
    </subcellularLocation>
</comment>
<dbReference type="GO" id="GO:0022857">
    <property type="term" value="F:transmembrane transporter activity"/>
    <property type="evidence" value="ECO:0007669"/>
    <property type="project" value="TreeGrafter"/>
</dbReference>
<dbReference type="AlphaFoldDB" id="A0A7L5E066"/>
<evidence type="ECO:0000256" key="4">
    <source>
        <dbReference type="ARBA" id="ARBA00022989"/>
    </source>
</evidence>
<feature type="domain" description="ABC3 transporter permease C-terminal" evidence="7">
    <location>
        <begin position="670"/>
        <end position="782"/>
    </location>
</feature>
<evidence type="ECO:0000256" key="6">
    <source>
        <dbReference type="SAM" id="Phobius"/>
    </source>
</evidence>
<keyword evidence="2" id="KW-1003">Cell membrane</keyword>
<dbReference type="InterPro" id="IPR003838">
    <property type="entry name" value="ABC3_permease_C"/>
</dbReference>
<sequence length="790" mass="88206">MIQLFFKTLFRNLWKNKTYSFLNIFGLAMGIACASLIFLWVENEISFDQQYSKRDRLYRIMENQAYDGSVRTFGSTPAPMGPAMKTEISGIANTCRMDDARFLFSRGDKALYEQGVYADPSVFNMFTIEFVQGNAQTAFRELYSVVITQKMARQFFGSENQAVGKMLRVNNERSYVVSGVIKDVPSNSTLQFDWLAPFEITYKQRIADLAVWGNNSVNTYVELQPGASPDAVNKQLYGYIQTKASGAIARPLLFSMNDWHLRQGFENGKQAGGRIQYIRMFTFIAWIILLIACINFMNLATARSEKRAKEVGVRKVLGAVKSRLITQFIGEALLMSVIAVILSVIIVVLLLPGFNQLVQQQLTAEVFKPVHMAALLVIALVCGLFSGSYPSFYLSSFNPVAIFKGHKVKSSGPEYVRKGLAVLQFSISITLIISTIIIYQQIQHVKNRELGYNRNNLVAIDIHSTTVRNFTAVKQELLNTGVIDNLGLSDYNPLSDGDNGSGFRWQGKDPNKEILMSYRYVNSGLIPTLNLKLKEGRDFKTDSKSDSTNIIITESLAQLLGEGSALGKTMQTDVNETRTLTFTVVGVVKDFVYGDMYGTSDPVIFFCTPSEAKYIYARIKPQADIANALNRIEGVMKNSEPAYPFVYNFVDDQFNQRFKSEALVGKLSGVFASLAIVISCLGLFGLAAYTAERRNREIGIRKVLGASVAGITTLLSKEFIQLVIIAAIIAFPIAWWSMHQWLDGYAYRITINWWVFVAAGLLAILIALLTISFQSIKAALTNPVKTLRAD</sequence>
<keyword evidence="10" id="KW-1185">Reference proteome</keyword>
<feature type="transmembrane region" description="Helical" evidence="6">
    <location>
        <begin position="332"/>
        <end position="352"/>
    </location>
</feature>
<feature type="transmembrane region" description="Helical" evidence="6">
    <location>
        <begin position="703"/>
        <end position="731"/>
    </location>
</feature>
<feature type="transmembrane region" description="Helical" evidence="6">
    <location>
        <begin position="21"/>
        <end position="41"/>
    </location>
</feature>
<dbReference type="EMBL" id="CP051682">
    <property type="protein sequence ID" value="QJD96411.1"/>
    <property type="molecule type" value="Genomic_DNA"/>
</dbReference>
<dbReference type="Proteomes" id="UP000503278">
    <property type="component" value="Chromosome"/>
</dbReference>
<dbReference type="RefSeq" id="WP_169607721.1">
    <property type="nucleotide sequence ID" value="NZ_CP051682.1"/>
</dbReference>
<evidence type="ECO:0000259" key="8">
    <source>
        <dbReference type="Pfam" id="PF12704"/>
    </source>
</evidence>
<evidence type="ECO:0000259" key="7">
    <source>
        <dbReference type="Pfam" id="PF02687"/>
    </source>
</evidence>
<name>A0A7L5E066_9SPHI</name>
<accession>A0A7L5E066</accession>
<feature type="transmembrane region" description="Helical" evidence="6">
    <location>
        <begin position="667"/>
        <end position="691"/>
    </location>
</feature>
<dbReference type="PANTHER" id="PTHR30572">
    <property type="entry name" value="MEMBRANE COMPONENT OF TRANSPORTER-RELATED"/>
    <property type="match status" value="1"/>
</dbReference>
<keyword evidence="5 6" id="KW-0472">Membrane</keyword>
<keyword evidence="4 6" id="KW-1133">Transmembrane helix</keyword>
<feature type="transmembrane region" description="Helical" evidence="6">
    <location>
        <begin position="751"/>
        <end position="771"/>
    </location>
</feature>
<feature type="transmembrane region" description="Helical" evidence="6">
    <location>
        <begin position="277"/>
        <end position="299"/>
    </location>
</feature>
<feature type="transmembrane region" description="Helical" evidence="6">
    <location>
        <begin position="415"/>
        <end position="439"/>
    </location>
</feature>
<proteinExistence type="predicted"/>
<dbReference type="PROSITE" id="PS51257">
    <property type="entry name" value="PROKAR_LIPOPROTEIN"/>
    <property type="match status" value="1"/>
</dbReference>
<protein>
    <submittedName>
        <fullName evidence="9">FtsX-like permease family protein</fullName>
    </submittedName>
</protein>
<feature type="transmembrane region" description="Helical" evidence="6">
    <location>
        <begin position="372"/>
        <end position="394"/>
    </location>
</feature>
<evidence type="ECO:0000256" key="2">
    <source>
        <dbReference type="ARBA" id="ARBA00022475"/>
    </source>
</evidence>
<dbReference type="KEGG" id="mrob:HH214_11295"/>
<organism evidence="9 10">
    <name type="scientific">Mucilaginibacter robiniae</name>
    <dbReference type="NCBI Taxonomy" id="2728022"/>
    <lineage>
        <taxon>Bacteria</taxon>
        <taxon>Pseudomonadati</taxon>
        <taxon>Bacteroidota</taxon>
        <taxon>Sphingobacteriia</taxon>
        <taxon>Sphingobacteriales</taxon>
        <taxon>Sphingobacteriaceae</taxon>
        <taxon>Mucilaginibacter</taxon>
    </lineage>
</organism>
<feature type="domain" description="MacB-like periplasmic core" evidence="8">
    <location>
        <begin position="20"/>
        <end position="236"/>
    </location>
</feature>
<dbReference type="PANTHER" id="PTHR30572:SF18">
    <property type="entry name" value="ABC-TYPE MACROLIDE FAMILY EXPORT SYSTEM PERMEASE COMPONENT 2"/>
    <property type="match status" value="1"/>
</dbReference>
<dbReference type="Pfam" id="PF02687">
    <property type="entry name" value="FtsX"/>
    <property type="match status" value="2"/>
</dbReference>
<evidence type="ECO:0000256" key="1">
    <source>
        <dbReference type="ARBA" id="ARBA00004651"/>
    </source>
</evidence>
<gene>
    <name evidence="9" type="ORF">HH214_11295</name>
</gene>
<reference evidence="9 10" key="1">
    <citation type="submission" date="2020-04" db="EMBL/GenBank/DDBJ databases">
        <title>Genome sequencing of novel species.</title>
        <authorList>
            <person name="Heo J."/>
            <person name="Kim S.-J."/>
            <person name="Kim J.-S."/>
            <person name="Hong S.-B."/>
            <person name="Kwon S.-W."/>
        </authorList>
    </citation>
    <scope>NUCLEOTIDE SEQUENCE [LARGE SCALE GENOMIC DNA]</scope>
    <source>
        <strain evidence="9 10">F39-2</strain>
    </source>
</reference>
<dbReference type="GO" id="GO:0005886">
    <property type="term" value="C:plasma membrane"/>
    <property type="evidence" value="ECO:0007669"/>
    <property type="project" value="UniProtKB-SubCell"/>
</dbReference>
<evidence type="ECO:0000256" key="3">
    <source>
        <dbReference type="ARBA" id="ARBA00022692"/>
    </source>
</evidence>
<evidence type="ECO:0000313" key="9">
    <source>
        <dbReference type="EMBL" id="QJD96411.1"/>
    </source>
</evidence>
<dbReference type="Pfam" id="PF12704">
    <property type="entry name" value="MacB_PCD"/>
    <property type="match status" value="2"/>
</dbReference>
<evidence type="ECO:0000313" key="10">
    <source>
        <dbReference type="Proteomes" id="UP000503278"/>
    </source>
</evidence>